<dbReference type="Proteomes" id="UP000054350">
    <property type="component" value="Unassembled WGS sequence"/>
</dbReference>
<feature type="region of interest" description="Disordered" evidence="1">
    <location>
        <begin position="132"/>
        <end position="156"/>
    </location>
</feature>
<reference evidence="3" key="2">
    <citation type="submission" date="2009-11" db="EMBL/GenBank/DDBJ databases">
        <title>The Genome Sequence of Allomyces macrogynus strain ATCC 38327.</title>
        <authorList>
            <consortium name="The Broad Institute Genome Sequencing Platform"/>
            <person name="Russ C."/>
            <person name="Cuomo C."/>
            <person name="Shea T."/>
            <person name="Young S.K."/>
            <person name="Zeng Q."/>
            <person name="Koehrsen M."/>
            <person name="Haas B."/>
            <person name="Borodovsky M."/>
            <person name="Guigo R."/>
            <person name="Alvarado L."/>
            <person name="Berlin A."/>
            <person name="Borenstein D."/>
            <person name="Chen Z."/>
            <person name="Engels R."/>
            <person name="Freedman E."/>
            <person name="Gellesch M."/>
            <person name="Goldberg J."/>
            <person name="Griggs A."/>
            <person name="Gujja S."/>
            <person name="Heiman D."/>
            <person name="Hepburn T."/>
            <person name="Howarth C."/>
            <person name="Jen D."/>
            <person name="Larson L."/>
            <person name="Lewis B."/>
            <person name="Mehta T."/>
            <person name="Park D."/>
            <person name="Pearson M."/>
            <person name="Roberts A."/>
            <person name="Saif S."/>
            <person name="Shenoy N."/>
            <person name="Sisk P."/>
            <person name="Stolte C."/>
            <person name="Sykes S."/>
            <person name="Walk T."/>
            <person name="White J."/>
            <person name="Yandava C."/>
            <person name="Burger G."/>
            <person name="Gray M.W."/>
            <person name="Holland P.W.H."/>
            <person name="King N."/>
            <person name="Lang F.B.F."/>
            <person name="Roger A.J."/>
            <person name="Ruiz-Trillo I."/>
            <person name="Lander E."/>
            <person name="Nusbaum C."/>
        </authorList>
    </citation>
    <scope>NUCLEOTIDE SEQUENCE [LARGE SCALE GENOMIC DNA]</scope>
    <source>
        <strain evidence="3">ATCC 38327</strain>
    </source>
</reference>
<name>A0A0L0S4N5_ALLM3</name>
<organism evidence="2 3">
    <name type="scientific">Allomyces macrogynus (strain ATCC 38327)</name>
    <name type="common">Allomyces javanicus var. macrogynus</name>
    <dbReference type="NCBI Taxonomy" id="578462"/>
    <lineage>
        <taxon>Eukaryota</taxon>
        <taxon>Fungi</taxon>
        <taxon>Fungi incertae sedis</taxon>
        <taxon>Blastocladiomycota</taxon>
        <taxon>Blastocladiomycetes</taxon>
        <taxon>Blastocladiales</taxon>
        <taxon>Blastocladiaceae</taxon>
        <taxon>Allomyces</taxon>
    </lineage>
</organism>
<dbReference type="EMBL" id="GG745331">
    <property type="protein sequence ID" value="KNE57391.1"/>
    <property type="molecule type" value="Genomic_DNA"/>
</dbReference>
<reference evidence="2 3" key="1">
    <citation type="submission" date="2009-11" db="EMBL/GenBank/DDBJ databases">
        <title>Annotation of Allomyces macrogynus ATCC 38327.</title>
        <authorList>
            <consortium name="The Broad Institute Genome Sequencing Platform"/>
            <person name="Russ C."/>
            <person name="Cuomo C."/>
            <person name="Burger G."/>
            <person name="Gray M.W."/>
            <person name="Holland P.W.H."/>
            <person name="King N."/>
            <person name="Lang F.B.F."/>
            <person name="Roger A.J."/>
            <person name="Ruiz-Trillo I."/>
            <person name="Young S.K."/>
            <person name="Zeng Q."/>
            <person name="Gargeya S."/>
            <person name="Fitzgerald M."/>
            <person name="Haas B."/>
            <person name="Abouelleil A."/>
            <person name="Alvarado L."/>
            <person name="Arachchi H.M."/>
            <person name="Berlin A."/>
            <person name="Chapman S.B."/>
            <person name="Gearin G."/>
            <person name="Goldberg J."/>
            <person name="Griggs A."/>
            <person name="Gujja S."/>
            <person name="Hansen M."/>
            <person name="Heiman D."/>
            <person name="Howarth C."/>
            <person name="Larimer J."/>
            <person name="Lui A."/>
            <person name="MacDonald P.J.P."/>
            <person name="McCowen C."/>
            <person name="Montmayeur A."/>
            <person name="Murphy C."/>
            <person name="Neiman D."/>
            <person name="Pearson M."/>
            <person name="Priest M."/>
            <person name="Roberts A."/>
            <person name="Saif S."/>
            <person name="Shea T."/>
            <person name="Sisk P."/>
            <person name="Stolte C."/>
            <person name="Sykes S."/>
            <person name="Wortman J."/>
            <person name="Nusbaum C."/>
            <person name="Birren B."/>
        </authorList>
    </citation>
    <scope>NUCLEOTIDE SEQUENCE [LARGE SCALE GENOMIC DNA]</scope>
    <source>
        <strain evidence="2 3">ATCC 38327</strain>
    </source>
</reference>
<sequence length="156" mass="16466">RTESATTAWSASVLNPPQRLTAGKKATRHAAAVHDRSRGRTSPAPSKATSSDQSASTASTSPPPPHPSATEQTAPGWPRTHSTGILTPSNESCATILATGGHDPRRSPVSVQQIDREVHQFAERRLVESMTARGPADLHRDALPESISLPLSSSPQ</sequence>
<proteinExistence type="predicted"/>
<feature type="compositionally biased region" description="Low complexity" evidence="1">
    <location>
        <begin position="144"/>
        <end position="156"/>
    </location>
</feature>
<evidence type="ECO:0000256" key="1">
    <source>
        <dbReference type="SAM" id="MobiDB-lite"/>
    </source>
</evidence>
<feature type="non-terminal residue" evidence="2">
    <location>
        <position position="1"/>
    </location>
</feature>
<feature type="compositionally biased region" description="Polar residues" evidence="1">
    <location>
        <begin position="80"/>
        <end position="93"/>
    </location>
</feature>
<dbReference type="VEuPathDB" id="FungiDB:AMAG_18044"/>
<accession>A0A0L0S4N5</accession>
<evidence type="ECO:0000313" key="3">
    <source>
        <dbReference type="Proteomes" id="UP000054350"/>
    </source>
</evidence>
<feature type="compositionally biased region" description="Polar residues" evidence="1">
    <location>
        <begin position="1"/>
        <end position="15"/>
    </location>
</feature>
<feature type="region of interest" description="Disordered" evidence="1">
    <location>
        <begin position="1"/>
        <end position="111"/>
    </location>
</feature>
<protein>
    <submittedName>
        <fullName evidence="2">Uncharacterized protein</fullName>
    </submittedName>
</protein>
<evidence type="ECO:0000313" key="2">
    <source>
        <dbReference type="EMBL" id="KNE57391.1"/>
    </source>
</evidence>
<feature type="compositionally biased region" description="Low complexity" evidence="1">
    <location>
        <begin position="45"/>
        <end position="60"/>
    </location>
</feature>
<gene>
    <name evidence="2" type="ORF">AMAG_18044</name>
</gene>
<keyword evidence="3" id="KW-1185">Reference proteome</keyword>
<dbReference type="AlphaFoldDB" id="A0A0L0S4N5"/>